<evidence type="ECO:0000256" key="15">
    <source>
        <dbReference type="ARBA" id="ARBA00074336"/>
    </source>
</evidence>
<sequence>MTEVREREGKKGEYTVEPVENGGAEPLGKKVPLDGDGVSVGDGKGVKLKRQVGLISGIALIVGTMIGSGIFVSPKGVLTQTDSVGMSLVVWLLCGVLATMGALCYAELGTIITKSGAEYAYLKYAFGDVIAFLFAWVSIAVIKTSSVAIIAISFGTYVVSAFFEGECSQPDVLIKVLAAVAIILIVFINCASVKWATAVQNFFTAAKLLALVIIIIVGFVKLIQGDVRYLTPSTSFQGSSTNVFAYGIAFYQGLWAYDGWNQLNYITEELVKPHRNLPLAIIIGIPLVTVLYLLVNIAYFTAMSPDELLQSGAVAVTFANRTLGVMAWLMPVAVAFSTFGAANGTCFTAGRLTFVAAREGHMVEILSMVHVKRYTPFPALVFQSFIAILMLLPGDFESLVNYFSFAAWLFYGGTVAALLVLRYKHPEWHRPIKVPILIPIIVLIASVYLVIAPIIDEPALEYLFAFLFILAGLIFYVPFVHYKYVPPFMKHITVFFQLLLEVAPTSYFEPEEDEDA</sequence>
<evidence type="ECO:0000256" key="3">
    <source>
        <dbReference type="ARBA" id="ARBA00022448"/>
    </source>
</evidence>
<dbReference type="PANTHER" id="PTHR11785:SF512">
    <property type="entry name" value="SOBREMESA, ISOFORM B"/>
    <property type="match status" value="1"/>
</dbReference>
<feature type="transmembrane region" description="Helical" evidence="20">
    <location>
        <begin position="328"/>
        <end position="354"/>
    </location>
</feature>
<evidence type="ECO:0000256" key="8">
    <source>
        <dbReference type="ARBA" id="ARBA00023136"/>
    </source>
</evidence>
<dbReference type="GO" id="GO:0015179">
    <property type="term" value="F:L-amino acid transmembrane transporter activity"/>
    <property type="evidence" value="ECO:0007669"/>
    <property type="project" value="TreeGrafter"/>
</dbReference>
<comment type="catalytic activity">
    <reaction evidence="12">
        <text>L-histidine(out) + L-arginine(in) = L-histidine(in) + L-arginine(out)</text>
        <dbReference type="Rhea" id="RHEA:71063"/>
        <dbReference type="ChEBI" id="CHEBI:32682"/>
        <dbReference type="ChEBI" id="CHEBI:57595"/>
    </reaction>
    <physiologicalReaction direction="left-to-right" evidence="12">
        <dbReference type="Rhea" id="RHEA:71064"/>
    </physiologicalReaction>
</comment>
<keyword evidence="8 20" id="KW-0472">Membrane</keyword>
<evidence type="ECO:0000256" key="18">
    <source>
        <dbReference type="ARBA" id="ARBA00093193"/>
    </source>
</evidence>
<keyword evidence="4" id="KW-1003">Cell membrane</keyword>
<evidence type="ECO:0000256" key="17">
    <source>
        <dbReference type="ARBA" id="ARBA00083296"/>
    </source>
</evidence>
<evidence type="ECO:0000256" key="19">
    <source>
        <dbReference type="SAM" id="MobiDB-lite"/>
    </source>
</evidence>
<feature type="transmembrane region" description="Helical" evidence="20">
    <location>
        <begin position="202"/>
        <end position="223"/>
    </location>
</feature>
<evidence type="ECO:0000256" key="10">
    <source>
        <dbReference type="ARBA" id="ARBA00051323"/>
    </source>
</evidence>
<feature type="transmembrane region" description="Helical" evidence="20">
    <location>
        <begin position="120"/>
        <end position="141"/>
    </location>
</feature>
<comment type="catalytic activity">
    <reaction evidence="10">
        <text>L-lysine(out) + L-arginine(in) = L-lysine(in) + L-arginine(out)</text>
        <dbReference type="Rhea" id="RHEA:70827"/>
        <dbReference type="ChEBI" id="CHEBI:32551"/>
        <dbReference type="ChEBI" id="CHEBI:32682"/>
    </reaction>
    <physiologicalReaction direction="left-to-right" evidence="10">
        <dbReference type="Rhea" id="RHEA:70828"/>
    </physiologicalReaction>
</comment>
<dbReference type="Proteomes" id="UP000887568">
    <property type="component" value="Unplaced"/>
</dbReference>
<feature type="compositionally biased region" description="Basic and acidic residues" evidence="19">
    <location>
        <begin position="1"/>
        <end position="14"/>
    </location>
</feature>
<evidence type="ECO:0000256" key="5">
    <source>
        <dbReference type="ARBA" id="ARBA00022553"/>
    </source>
</evidence>
<dbReference type="EnsemblMetazoa" id="XM_038211152.1">
    <property type="protein sequence ID" value="XP_038067080.1"/>
    <property type="gene ID" value="LOC119737072"/>
</dbReference>
<proteinExistence type="inferred from homology"/>
<keyword evidence="9" id="KW-1015">Disulfide bond</keyword>
<evidence type="ECO:0000256" key="6">
    <source>
        <dbReference type="ARBA" id="ARBA00022692"/>
    </source>
</evidence>
<keyword evidence="3" id="KW-0813">Transport</keyword>
<keyword evidence="7 20" id="KW-1133">Transmembrane helix</keyword>
<feature type="transmembrane region" description="Helical" evidence="20">
    <location>
        <begin position="52"/>
        <end position="72"/>
    </location>
</feature>
<evidence type="ECO:0000256" key="16">
    <source>
        <dbReference type="ARBA" id="ARBA00079910"/>
    </source>
</evidence>
<feature type="transmembrane region" description="Helical" evidence="20">
    <location>
        <begin position="434"/>
        <end position="455"/>
    </location>
</feature>
<name>A0A914ASP5_PATMI</name>
<evidence type="ECO:0000256" key="1">
    <source>
        <dbReference type="ARBA" id="ARBA00004424"/>
    </source>
</evidence>
<feature type="region of interest" description="Disordered" evidence="19">
    <location>
        <begin position="1"/>
        <end position="30"/>
    </location>
</feature>
<comment type="similarity">
    <text evidence="2">Belongs to the amino acid-polyamine-organocation (APC) superfamily.</text>
</comment>
<dbReference type="Pfam" id="PF13520">
    <property type="entry name" value="AA_permease_2"/>
    <property type="match status" value="1"/>
</dbReference>
<evidence type="ECO:0000256" key="14">
    <source>
        <dbReference type="ARBA" id="ARBA00052732"/>
    </source>
</evidence>
<keyword evidence="5" id="KW-0597">Phosphoprotein</keyword>
<dbReference type="InterPro" id="IPR002293">
    <property type="entry name" value="AA/rel_permease1"/>
</dbReference>
<keyword evidence="6 20" id="KW-0812">Transmembrane</keyword>
<feature type="transmembrane region" description="Helical" evidence="20">
    <location>
        <begin position="374"/>
        <end position="393"/>
    </location>
</feature>
<dbReference type="FunFam" id="1.20.1740.10:FF:000015">
    <property type="entry name" value="B(0,+)-type amino acid transporter 1"/>
    <property type="match status" value="1"/>
</dbReference>
<reference evidence="21" key="1">
    <citation type="submission" date="2022-11" db="UniProtKB">
        <authorList>
            <consortium name="EnsemblMetazoa"/>
        </authorList>
    </citation>
    <scope>IDENTIFICATION</scope>
</reference>
<evidence type="ECO:0000256" key="13">
    <source>
        <dbReference type="ARBA" id="ARBA00052179"/>
    </source>
</evidence>
<dbReference type="RefSeq" id="XP_038067080.1">
    <property type="nucleotide sequence ID" value="XM_038211152.1"/>
</dbReference>
<evidence type="ECO:0000256" key="2">
    <source>
        <dbReference type="ARBA" id="ARBA00009523"/>
    </source>
</evidence>
<feature type="transmembrane region" description="Helical" evidence="20">
    <location>
        <begin position="172"/>
        <end position="196"/>
    </location>
</feature>
<feature type="transmembrane region" description="Helical" evidence="20">
    <location>
        <begin position="399"/>
        <end position="422"/>
    </location>
</feature>
<dbReference type="GO" id="GO:0016324">
    <property type="term" value="C:apical plasma membrane"/>
    <property type="evidence" value="ECO:0007669"/>
    <property type="project" value="UniProtKB-SubCell"/>
</dbReference>
<accession>A0A914ASP5</accession>
<comment type="catalytic activity">
    <reaction evidence="18">
        <text>L-phenylalanine(out) + L-arginine(in) = L-phenylalanine(in) + L-arginine(out)</text>
        <dbReference type="Rhea" id="RHEA:71067"/>
        <dbReference type="ChEBI" id="CHEBI:32682"/>
        <dbReference type="ChEBI" id="CHEBI:58095"/>
    </reaction>
    <physiologicalReaction direction="left-to-right" evidence="18">
        <dbReference type="Rhea" id="RHEA:71068"/>
    </physiologicalReaction>
</comment>
<dbReference type="OrthoDB" id="5982228at2759"/>
<dbReference type="GeneID" id="119737072"/>
<evidence type="ECO:0000256" key="20">
    <source>
        <dbReference type="SAM" id="Phobius"/>
    </source>
</evidence>
<evidence type="ECO:0000256" key="4">
    <source>
        <dbReference type="ARBA" id="ARBA00022475"/>
    </source>
</evidence>
<feature type="transmembrane region" description="Helical" evidence="20">
    <location>
        <begin position="461"/>
        <end position="480"/>
    </location>
</feature>
<comment type="catalytic activity">
    <reaction evidence="13">
        <text>L-cysteine(out) + L-arginine(in) = L-cysteine(in) + L-arginine(out)</text>
        <dbReference type="Rhea" id="RHEA:71071"/>
        <dbReference type="ChEBI" id="CHEBI:32682"/>
        <dbReference type="ChEBI" id="CHEBI:35235"/>
    </reaction>
    <physiologicalReaction direction="left-to-right" evidence="13">
        <dbReference type="Rhea" id="RHEA:71072"/>
    </physiologicalReaction>
</comment>
<evidence type="ECO:0000313" key="21">
    <source>
        <dbReference type="EnsemblMetazoa" id="XP_038067080.1"/>
    </source>
</evidence>
<feature type="transmembrane region" description="Helical" evidence="20">
    <location>
        <begin position="84"/>
        <end position="108"/>
    </location>
</feature>
<feature type="transmembrane region" description="Helical" evidence="20">
    <location>
        <begin position="279"/>
        <end position="302"/>
    </location>
</feature>
<evidence type="ECO:0000313" key="22">
    <source>
        <dbReference type="Proteomes" id="UP000887568"/>
    </source>
</evidence>
<keyword evidence="22" id="KW-1185">Reference proteome</keyword>
<comment type="catalytic activity">
    <reaction evidence="11">
        <text>L-cystine(out) + L-arginine(in) = L-cystine(in) + L-arginine(out)</text>
        <dbReference type="Rhea" id="RHEA:71075"/>
        <dbReference type="ChEBI" id="CHEBI:32682"/>
        <dbReference type="ChEBI" id="CHEBI:35491"/>
    </reaction>
    <physiologicalReaction direction="left-to-right" evidence="11">
        <dbReference type="Rhea" id="RHEA:71076"/>
    </physiologicalReaction>
</comment>
<evidence type="ECO:0000256" key="9">
    <source>
        <dbReference type="ARBA" id="ARBA00023157"/>
    </source>
</evidence>
<organism evidence="21 22">
    <name type="scientific">Patiria miniata</name>
    <name type="common">Bat star</name>
    <name type="synonym">Asterina miniata</name>
    <dbReference type="NCBI Taxonomy" id="46514"/>
    <lineage>
        <taxon>Eukaryota</taxon>
        <taxon>Metazoa</taxon>
        <taxon>Echinodermata</taxon>
        <taxon>Eleutherozoa</taxon>
        <taxon>Asterozoa</taxon>
        <taxon>Asteroidea</taxon>
        <taxon>Valvatacea</taxon>
        <taxon>Valvatida</taxon>
        <taxon>Asterinidae</taxon>
        <taxon>Patiria</taxon>
    </lineage>
</organism>
<comment type="subcellular location">
    <subcellularLocation>
        <location evidence="1">Apical cell membrane</location>
        <topology evidence="1">Multi-pass membrane protein</topology>
    </subcellularLocation>
</comment>
<dbReference type="PANTHER" id="PTHR11785">
    <property type="entry name" value="AMINO ACID TRANSPORTER"/>
    <property type="match status" value="1"/>
</dbReference>
<evidence type="ECO:0000256" key="11">
    <source>
        <dbReference type="ARBA" id="ARBA00051814"/>
    </source>
</evidence>
<dbReference type="AlphaFoldDB" id="A0A914ASP5"/>
<evidence type="ECO:0000256" key="7">
    <source>
        <dbReference type="ARBA" id="ARBA00022989"/>
    </source>
</evidence>
<evidence type="ECO:0000256" key="12">
    <source>
        <dbReference type="ARBA" id="ARBA00051835"/>
    </source>
</evidence>
<dbReference type="InterPro" id="IPR050598">
    <property type="entry name" value="AminoAcid_Transporter"/>
</dbReference>
<dbReference type="PIRSF" id="PIRSF006060">
    <property type="entry name" value="AA_transporter"/>
    <property type="match status" value="1"/>
</dbReference>
<dbReference type="Gene3D" id="1.20.1740.10">
    <property type="entry name" value="Amino acid/polyamine transporter I"/>
    <property type="match status" value="1"/>
</dbReference>
<protein>
    <recommendedName>
        <fullName evidence="15">b(0,+)-type amino acid transporter 1</fullName>
    </recommendedName>
    <alternativeName>
        <fullName evidence="16">Glycoprotein-associated amino acid transporter b0,+AT1</fullName>
    </alternativeName>
    <alternativeName>
        <fullName evidence="17">Solute carrier family 7 member 9</fullName>
    </alternativeName>
</protein>
<comment type="catalytic activity">
    <reaction evidence="14">
        <text>L-leucine(out) + L-arginine(in) = L-leucine(in) + L-arginine(out)</text>
        <dbReference type="Rhea" id="RHEA:71059"/>
        <dbReference type="ChEBI" id="CHEBI:32682"/>
        <dbReference type="ChEBI" id="CHEBI:57427"/>
    </reaction>
    <physiologicalReaction direction="left-to-right" evidence="14">
        <dbReference type="Rhea" id="RHEA:71060"/>
    </physiologicalReaction>
</comment>